<feature type="compositionally biased region" description="Low complexity" evidence="7">
    <location>
        <begin position="170"/>
        <end position="186"/>
    </location>
</feature>
<protein>
    <submittedName>
        <fullName evidence="9">Uncharacterized protein</fullName>
    </submittedName>
</protein>
<comment type="similarity">
    <text evidence="2">Belongs to the PC-esterase family. TBL subfamily.</text>
</comment>
<dbReference type="PANTHER" id="PTHR32285:SF208">
    <property type="entry name" value="PROTEIN TRICHOME BIREFRINGENCE-LIKE 2"/>
    <property type="match status" value="1"/>
</dbReference>
<feature type="compositionally biased region" description="Polar residues" evidence="7">
    <location>
        <begin position="211"/>
        <end position="230"/>
    </location>
</feature>
<organism evidence="9 10">
    <name type="scientific">Daucus carota subsp. sativus</name>
    <name type="common">Carrot</name>
    <dbReference type="NCBI Taxonomy" id="79200"/>
    <lineage>
        <taxon>Eukaryota</taxon>
        <taxon>Viridiplantae</taxon>
        <taxon>Streptophyta</taxon>
        <taxon>Embryophyta</taxon>
        <taxon>Tracheophyta</taxon>
        <taxon>Spermatophyta</taxon>
        <taxon>Magnoliopsida</taxon>
        <taxon>eudicotyledons</taxon>
        <taxon>Gunneridae</taxon>
        <taxon>Pentapetalae</taxon>
        <taxon>asterids</taxon>
        <taxon>campanulids</taxon>
        <taxon>Apiales</taxon>
        <taxon>Apiaceae</taxon>
        <taxon>Apioideae</taxon>
        <taxon>Scandiceae</taxon>
        <taxon>Daucinae</taxon>
        <taxon>Daucus</taxon>
        <taxon>Daucus sect. Daucus</taxon>
    </lineage>
</organism>
<proteinExistence type="inferred from homology"/>
<dbReference type="InterPro" id="IPR025846">
    <property type="entry name" value="TBL_N"/>
</dbReference>
<evidence type="ECO:0000256" key="7">
    <source>
        <dbReference type="SAM" id="MobiDB-lite"/>
    </source>
</evidence>
<keyword evidence="5 8" id="KW-1133">Transmembrane helix</keyword>
<keyword evidence="4" id="KW-0735">Signal-anchor</keyword>
<evidence type="ECO:0000313" key="9">
    <source>
        <dbReference type="EMBL" id="WOG88749.1"/>
    </source>
</evidence>
<reference evidence="9" key="2">
    <citation type="submission" date="2022-03" db="EMBL/GenBank/DDBJ databases">
        <title>Draft title - Genomic analysis of global carrot germplasm unveils the trajectory of domestication and the origin of high carotenoid orange carrot.</title>
        <authorList>
            <person name="Iorizzo M."/>
            <person name="Ellison S."/>
            <person name="Senalik D."/>
            <person name="Macko-Podgorni A."/>
            <person name="Grzebelus D."/>
            <person name="Bostan H."/>
            <person name="Rolling W."/>
            <person name="Curaba J."/>
            <person name="Simon P."/>
        </authorList>
    </citation>
    <scope>NUCLEOTIDE SEQUENCE</scope>
    <source>
        <tissue evidence="9">Leaf</tissue>
    </source>
</reference>
<sequence length="608" mass="67844">MDLKKVGFPDHFASVKRKVVSGFGLGLVVSLIFLSVFVFNSSFKTPFFNPIFQGLNTFGSNSSSVTLSWPFSSSSAYSKIVNDTAVTHANGTVAKLPDSLKTPVANVSQVGLNGTFVSDSGKGGDLEGAHVGNSSDLVKDETFGGDGNVIVEKSIEGKVSGSLVGESVGLGDDLSSGNGSSSVSGGESVGSGEGLSSSNGTNLISGVGEISNLTHNGENGASLSSPEVMNPVTTSEKVNATISSNRSQSVEVKKTSLDKCDIFDGRWVRDDTKPYYPAGSCPHIDRDFDCYLNKRPDSEFVKWRWQPNGCDIPSLNATDFLERIRGKKLVFVGDSLNRNMWESLVCILRHSVKNKKRVYEISGKKEFKKKGFYAFRFEDYDCTVDFVSSPFLVRESYFKEKNVSLETLRLDLMDRTTSMYRDADYLIFNTGHWWTHEKTSKGENYYQEGNVVHTRLKVLDAYTRALNTWARWVDKNIDKERTQVFFRGYSVTHFRGGYWNTGGQCHQETEPIYEDVHLIKYPSKMRALEYVIQDMKTPVVYLNISKLTDYRKDAHPSIYRMEYKTQEEQIAAVHSQDCSHWCLPGVPDTWNELLYASLLKIGKGSWKI</sequence>
<evidence type="ECO:0000256" key="3">
    <source>
        <dbReference type="ARBA" id="ARBA00022692"/>
    </source>
</evidence>
<keyword evidence="6 8" id="KW-0472">Membrane</keyword>
<comment type="subcellular location">
    <subcellularLocation>
        <location evidence="1">Membrane</location>
        <topology evidence="1">Single-pass membrane protein</topology>
    </subcellularLocation>
</comment>
<keyword evidence="10" id="KW-1185">Reference proteome</keyword>
<dbReference type="EMBL" id="CP093344">
    <property type="protein sequence ID" value="WOG88749.1"/>
    <property type="molecule type" value="Genomic_DNA"/>
</dbReference>
<reference evidence="9" key="1">
    <citation type="journal article" date="2016" name="Nat. Genet.">
        <title>A high-quality carrot genome assembly provides new insights into carotenoid accumulation and asterid genome evolution.</title>
        <authorList>
            <person name="Iorizzo M."/>
            <person name="Ellison S."/>
            <person name="Senalik D."/>
            <person name="Zeng P."/>
            <person name="Satapoomin P."/>
            <person name="Huang J."/>
            <person name="Bowman M."/>
            <person name="Iovene M."/>
            <person name="Sanseverino W."/>
            <person name="Cavagnaro P."/>
            <person name="Yildiz M."/>
            <person name="Macko-Podgorni A."/>
            <person name="Moranska E."/>
            <person name="Grzebelus E."/>
            <person name="Grzebelus D."/>
            <person name="Ashrafi H."/>
            <person name="Zheng Z."/>
            <person name="Cheng S."/>
            <person name="Spooner D."/>
            <person name="Van Deynze A."/>
            <person name="Simon P."/>
        </authorList>
    </citation>
    <scope>NUCLEOTIDE SEQUENCE</scope>
    <source>
        <tissue evidence="9">Leaf</tissue>
    </source>
</reference>
<dbReference type="GO" id="GO:0016020">
    <property type="term" value="C:membrane"/>
    <property type="evidence" value="ECO:0007669"/>
    <property type="project" value="UniProtKB-SubCell"/>
</dbReference>
<evidence type="ECO:0000256" key="6">
    <source>
        <dbReference type="ARBA" id="ARBA00023136"/>
    </source>
</evidence>
<dbReference type="Pfam" id="PF14416">
    <property type="entry name" value="PMR5N"/>
    <property type="match status" value="1"/>
</dbReference>
<evidence type="ECO:0000256" key="8">
    <source>
        <dbReference type="SAM" id="Phobius"/>
    </source>
</evidence>
<dbReference type="OrthoDB" id="630188at2759"/>
<feature type="region of interest" description="Disordered" evidence="7">
    <location>
        <begin position="170"/>
        <end position="230"/>
    </location>
</feature>
<dbReference type="AlphaFoldDB" id="A0A162AUV9"/>
<feature type="transmembrane region" description="Helical" evidence="8">
    <location>
        <begin position="20"/>
        <end position="39"/>
    </location>
</feature>
<dbReference type="OMA" id="TKPYYPP"/>
<dbReference type="GO" id="GO:0016413">
    <property type="term" value="F:O-acetyltransferase activity"/>
    <property type="evidence" value="ECO:0007669"/>
    <property type="project" value="InterPro"/>
</dbReference>
<evidence type="ECO:0000256" key="4">
    <source>
        <dbReference type="ARBA" id="ARBA00022968"/>
    </source>
</evidence>
<dbReference type="InterPro" id="IPR026057">
    <property type="entry name" value="TBL_C"/>
</dbReference>
<dbReference type="Pfam" id="PF13839">
    <property type="entry name" value="PC-Esterase"/>
    <property type="match status" value="1"/>
</dbReference>
<dbReference type="KEGG" id="dcr:108209560"/>
<dbReference type="PANTHER" id="PTHR32285">
    <property type="entry name" value="PROTEIN TRICHOME BIREFRINGENCE-LIKE 9-RELATED"/>
    <property type="match status" value="1"/>
</dbReference>
<keyword evidence="3 8" id="KW-0812">Transmembrane</keyword>
<dbReference type="InterPro" id="IPR029962">
    <property type="entry name" value="TBL"/>
</dbReference>
<name>A0A162AUV9_DAUCS</name>
<gene>
    <name evidence="9" type="ORF">DCAR_0207984</name>
</gene>
<evidence type="ECO:0000313" key="10">
    <source>
        <dbReference type="Proteomes" id="UP000077755"/>
    </source>
</evidence>
<accession>A0A162AUV9</accession>
<dbReference type="GO" id="GO:0005794">
    <property type="term" value="C:Golgi apparatus"/>
    <property type="evidence" value="ECO:0007669"/>
    <property type="project" value="TreeGrafter"/>
</dbReference>
<evidence type="ECO:0000256" key="1">
    <source>
        <dbReference type="ARBA" id="ARBA00004167"/>
    </source>
</evidence>
<dbReference type="Gramene" id="KZN06233">
    <property type="protein sequence ID" value="KZN06233"/>
    <property type="gene ID" value="DCAR_007070"/>
</dbReference>
<dbReference type="Proteomes" id="UP000077755">
    <property type="component" value="Chromosome 2"/>
</dbReference>
<evidence type="ECO:0000256" key="5">
    <source>
        <dbReference type="ARBA" id="ARBA00022989"/>
    </source>
</evidence>
<evidence type="ECO:0000256" key="2">
    <source>
        <dbReference type="ARBA" id="ARBA00007727"/>
    </source>
</evidence>